<comment type="similarity">
    <text evidence="3 9">Belongs to the Deltex family.</text>
</comment>
<evidence type="ECO:0000256" key="6">
    <source>
        <dbReference type="ARBA" id="ARBA00022771"/>
    </source>
</evidence>
<evidence type="ECO:0000256" key="8">
    <source>
        <dbReference type="PROSITE-ProRule" id="PRU00175"/>
    </source>
</evidence>
<evidence type="ECO:0000259" key="11">
    <source>
        <dbReference type="PROSITE" id="PS50089"/>
    </source>
</evidence>
<dbReference type="GO" id="GO:0061630">
    <property type="term" value="F:ubiquitin protein ligase activity"/>
    <property type="evidence" value="ECO:0007669"/>
    <property type="project" value="UniProtKB-UniRule"/>
</dbReference>
<keyword evidence="5 9" id="KW-0479">Metal-binding</keyword>
<dbReference type="PANTHER" id="PTHR12622">
    <property type="entry name" value="DELTEX-RELATED"/>
    <property type="match status" value="1"/>
</dbReference>
<comment type="catalytic activity">
    <reaction evidence="1 9">
        <text>S-ubiquitinyl-[E2 ubiquitin-conjugating enzyme]-L-cysteine + [acceptor protein]-L-lysine = [E2 ubiquitin-conjugating enzyme]-L-cysteine + N(6)-ubiquitinyl-[acceptor protein]-L-lysine.</text>
        <dbReference type="EC" id="2.3.2.27"/>
    </reaction>
</comment>
<organism evidence="12 13">
    <name type="scientific">Scleropages formosus</name>
    <name type="common">Asian bonytongue</name>
    <name type="synonym">Osteoglossum formosum</name>
    <dbReference type="NCBI Taxonomy" id="113540"/>
    <lineage>
        <taxon>Eukaryota</taxon>
        <taxon>Metazoa</taxon>
        <taxon>Chordata</taxon>
        <taxon>Craniata</taxon>
        <taxon>Vertebrata</taxon>
        <taxon>Euteleostomi</taxon>
        <taxon>Actinopterygii</taxon>
        <taxon>Neopterygii</taxon>
        <taxon>Teleostei</taxon>
        <taxon>Osteoglossocephala</taxon>
        <taxon>Osteoglossomorpha</taxon>
        <taxon>Osteoglossiformes</taxon>
        <taxon>Osteoglossidae</taxon>
        <taxon>Scleropages</taxon>
    </lineage>
</organism>
<dbReference type="Pfam" id="PF18102">
    <property type="entry name" value="DTC"/>
    <property type="match status" value="1"/>
</dbReference>
<dbReference type="GO" id="GO:0007219">
    <property type="term" value="P:Notch signaling pathway"/>
    <property type="evidence" value="ECO:0007669"/>
    <property type="project" value="InterPro"/>
</dbReference>
<protein>
    <recommendedName>
        <fullName evidence="9">E3 ubiquitin-protein ligase</fullName>
        <ecNumber evidence="9">2.3.2.27</ecNumber>
    </recommendedName>
</protein>
<reference evidence="12 13" key="1">
    <citation type="submission" date="2019-04" db="EMBL/GenBank/DDBJ databases">
        <authorList>
            <consortium name="Wellcome Sanger Institute Data Sharing"/>
        </authorList>
    </citation>
    <scope>NUCLEOTIDE SEQUENCE [LARGE SCALE GENOMIC DNA]</scope>
</reference>
<dbReference type="GO" id="GO:0016567">
    <property type="term" value="P:protein ubiquitination"/>
    <property type="evidence" value="ECO:0007669"/>
    <property type="project" value="UniProtKB-UniRule"/>
</dbReference>
<dbReference type="PROSITE" id="PS50089">
    <property type="entry name" value="ZF_RING_2"/>
    <property type="match status" value="1"/>
</dbReference>
<dbReference type="EC" id="2.3.2.27" evidence="9"/>
<proteinExistence type="inferred from homology"/>
<keyword evidence="6 8" id="KW-0863">Zinc-finger</keyword>
<evidence type="ECO:0000256" key="5">
    <source>
        <dbReference type="ARBA" id="ARBA00022723"/>
    </source>
</evidence>
<dbReference type="InterPro" id="IPR013083">
    <property type="entry name" value="Znf_RING/FYVE/PHD"/>
</dbReference>
<reference evidence="12" key="2">
    <citation type="submission" date="2025-08" db="UniProtKB">
        <authorList>
            <consortium name="Ensembl"/>
        </authorList>
    </citation>
    <scope>IDENTIFICATION</scope>
</reference>
<evidence type="ECO:0000256" key="10">
    <source>
        <dbReference type="SAM" id="MobiDB-lite"/>
    </source>
</evidence>
<dbReference type="Pfam" id="PF13639">
    <property type="entry name" value="zf-RING_2"/>
    <property type="match status" value="1"/>
</dbReference>
<name>A0A8C9S477_SCLFO</name>
<keyword evidence="13" id="KW-1185">Reference proteome</keyword>
<evidence type="ECO:0000256" key="1">
    <source>
        <dbReference type="ARBA" id="ARBA00000900"/>
    </source>
</evidence>
<keyword evidence="9" id="KW-0963">Cytoplasm</keyword>
<dbReference type="InterPro" id="IPR039398">
    <property type="entry name" value="Deltex_fam"/>
</dbReference>
<keyword evidence="4 9" id="KW-0808">Transferase</keyword>
<dbReference type="SMART" id="SM00184">
    <property type="entry name" value="RING"/>
    <property type="match status" value="1"/>
</dbReference>
<dbReference type="Ensembl" id="ENSSFOT00015028750.2">
    <property type="protein sequence ID" value="ENSSFOP00015028429.2"/>
    <property type="gene ID" value="ENSSFOG00015018251.2"/>
</dbReference>
<dbReference type="PROSITE" id="PS00518">
    <property type="entry name" value="ZF_RING_1"/>
    <property type="match status" value="1"/>
</dbReference>
<dbReference type="AlphaFoldDB" id="A0A8C9S477"/>
<dbReference type="UniPathway" id="UPA00143"/>
<evidence type="ECO:0000256" key="4">
    <source>
        <dbReference type="ARBA" id="ARBA00022679"/>
    </source>
</evidence>
<dbReference type="SUPFAM" id="SSF57850">
    <property type="entry name" value="RING/U-box"/>
    <property type="match status" value="1"/>
</dbReference>
<reference evidence="12" key="3">
    <citation type="submission" date="2025-09" db="UniProtKB">
        <authorList>
            <consortium name="Ensembl"/>
        </authorList>
    </citation>
    <scope>IDENTIFICATION</scope>
</reference>
<dbReference type="FunFam" id="3.30.390.130:FF:000001">
    <property type="entry name" value="Probable E3 ubiquitin-protein ligase DTX3"/>
    <property type="match status" value="1"/>
</dbReference>
<dbReference type="InterPro" id="IPR001841">
    <property type="entry name" value="Znf_RING"/>
</dbReference>
<dbReference type="CDD" id="cd09633">
    <property type="entry name" value="Deltex_C"/>
    <property type="match status" value="1"/>
</dbReference>
<dbReference type="Gene3D" id="3.30.390.130">
    <property type="match status" value="1"/>
</dbReference>
<keyword evidence="7 9" id="KW-0862">Zinc</keyword>
<dbReference type="Proteomes" id="UP000694397">
    <property type="component" value="Chromosome 17"/>
</dbReference>
<feature type="domain" description="RING-type" evidence="11">
    <location>
        <begin position="268"/>
        <end position="308"/>
    </location>
</feature>
<evidence type="ECO:0000256" key="3">
    <source>
        <dbReference type="ARBA" id="ARBA00009413"/>
    </source>
</evidence>
<gene>
    <name evidence="12" type="primary">si:dkey-3h3.3</name>
</gene>
<accession>A0A8C9S477</accession>
<dbReference type="OrthoDB" id="527344at2759"/>
<comment type="pathway">
    <text evidence="2 9">Protein modification; protein ubiquitination.</text>
</comment>
<evidence type="ECO:0000256" key="9">
    <source>
        <dbReference type="RuleBase" id="RU367105"/>
    </source>
</evidence>
<dbReference type="GO" id="GO:0005737">
    <property type="term" value="C:cytoplasm"/>
    <property type="evidence" value="ECO:0007669"/>
    <property type="project" value="UniProtKB-SubCell"/>
</dbReference>
<dbReference type="InterPro" id="IPR039399">
    <property type="entry name" value="Deltex_C_sf"/>
</dbReference>
<evidence type="ECO:0000313" key="12">
    <source>
        <dbReference type="Ensembl" id="ENSSFOP00015028429.2"/>
    </source>
</evidence>
<evidence type="ECO:0000256" key="7">
    <source>
        <dbReference type="ARBA" id="ARBA00022833"/>
    </source>
</evidence>
<evidence type="ECO:0000313" key="13">
    <source>
        <dbReference type="Proteomes" id="UP000694397"/>
    </source>
</evidence>
<dbReference type="GeneTree" id="ENSGT00940000154578"/>
<dbReference type="GO" id="GO:0008270">
    <property type="term" value="F:zinc ion binding"/>
    <property type="evidence" value="ECO:0007669"/>
    <property type="project" value="UniProtKB-KW"/>
</dbReference>
<dbReference type="Gene3D" id="3.30.40.10">
    <property type="entry name" value="Zinc/RING finger domain, C3HC4 (zinc finger)"/>
    <property type="match status" value="1"/>
</dbReference>
<dbReference type="InterPro" id="IPR017907">
    <property type="entry name" value="Znf_RING_CS"/>
</dbReference>
<comment type="subcellular location">
    <subcellularLocation>
        <location evidence="9">Cytoplasm</location>
    </subcellularLocation>
</comment>
<dbReference type="InterPro" id="IPR039396">
    <property type="entry name" value="Deltex_C"/>
</dbReference>
<evidence type="ECO:0000256" key="2">
    <source>
        <dbReference type="ARBA" id="ARBA00004906"/>
    </source>
</evidence>
<feature type="region of interest" description="Disordered" evidence="10">
    <location>
        <begin position="234"/>
        <end position="263"/>
    </location>
</feature>
<sequence length="450" mass="51361">MLLRLVSYPLVSISLQIFSNVKATIDLSAFKEREKVISLLYEKPLRTRKLNGMCYKTQGSFEELEELFHEISSFKKSDVHNVRHQKHESSRSPVQVMSVEVVDSVMSYIEQKCSKELDKIGGNEVSMHVHRTHDKVLVDFRLVNPQHPEFLCHHARERFITFYQRIATNLQTRTFDVDPIVLQHRKQIEVRFPELLISDIPRKHSLRSSITVMGSYTDIMWFEEFLENGMATSQRVVRDQGRSPQSRHSDLSGPSAKQPERKEEGESCPICLDVMKKTEMKTLARCQHSFCEDCLKKAFSSKPICPVCGVVYGELEGTQPQNGTMEVSTSKAPLPGYPTYGSIIIRYQIPSGIQGEEHPNPGHSYEGISRVAFLPDSPEGRKVAKLLKRAFQQRLIFTIGRSSTTGRNNVVTWNDVHHKTSRTGGPTNYGYPDPDYLSRVKEELKAKGIY</sequence>